<proteinExistence type="predicted"/>
<evidence type="ECO:0000313" key="2">
    <source>
        <dbReference type="EMBL" id="CAH3176411.1"/>
    </source>
</evidence>
<feature type="compositionally biased region" description="Acidic residues" evidence="1">
    <location>
        <begin position="192"/>
        <end position="212"/>
    </location>
</feature>
<evidence type="ECO:0000313" key="3">
    <source>
        <dbReference type="Proteomes" id="UP001159405"/>
    </source>
</evidence>
<evidence type="ECO:0000256" key="1">
    <source>
        <dbReference type="SAM" id="MobiDB-lite"/>
    </source>
</evidence>
<keyword evidence="3" id="KW-1185">Reference proteome</keyword>
<feature type="region of interest" description="Disordered" evidence="1">
    <location>
        <begin position="191"/>
        <end position="260"/>
    </location>
</feature>
<name>A0ABN8RAT9_9CNID</name>
<comment type="caution">
    <text evidence="2">The sequence shown here is derived from an EMBL/GenBank/DDBJ whole genome shotgun (WGS) entry which is preliminary data.</text>
</comment>
<dbReference type="EMBL" id="CALNXK010000212">
    <property type="protein sequence ID" value="CAH3176411.1"/>
    <property type="molecule type" value="Genomic_DNA"/>
</dbReference>
<sequence length="260" mass="29637">MSSSSSTCTASTQTVVSKVKHVHPLFSDLLDLAIYSFGCQSGLRAHHKVRGGPVLEGVSAILGRMLLTSNSETKAAFEEMTPTRLGNWKPGEIPTKELLTLISSRIKMQKTNGVISEAGNPQVPSLLLEEEQSFSEEEDRVKYRYFPRCWRCGQHCQFCIKRKKFFPKFGSFTMEYASPFLDVLEDILKDDPDQDDQEEEEEEVMESEEEEIHYENYKKCISREDMSETEEEDGENHEDEGGDENSDHDDVEGMNEEDII</sequence>
<accession>A0ABN8RAT9</accession>
<protein>
    <submittedName>
        <fullName evidence="2">Uncharacterized protein</fullName>
    </submittedName>
</protein>
<dbReference type="Proteomes" id="UP001159405">
    <property type="component" value="Unassembled WGS sequence"/>
</dbReference>
<organism evidence="2 3">
    <name type="scientific">Porites lobata</name>
    <dbReference type="NCBI Taxonomy" id="104759"/>
    <lineage>
        <taxon>Eukaryota</taxon>
        <taxon>Metazoa</taxon>
        <taxon>Cnidaria</taxon>
        <taxon>Anthozoa</taxon>
        <taxon>Hexacorallia</taxon>
        <taxon>Scleractinia</taxon>
        <taxon>Fungiina</taxon>
        <taxon>Poritidae</taxon>
        <taxon>Porites</taxon>
    </lineage>
</organism>
<feature type="compositionally biased region" description="Basic and acidic residues" evidence="1">
    <location>
        <begin position="213"/>
        <end position="226"/>
    </location>
</feature>
<reference evidence="2 3" key="1">
    <citation type="submission" date="2022-05" db="EMBL/GenBank/DDBJ databases">
        <authorList>
            <consortium name="Genoscope - CEA"/>
            <person name="William W."/>
        </authorList>
    </citation>
    <scope>NUCLEOTIDE SEQUENCE [LARGE SCALE GENOMIC DNA]</scope>
</reference>
<feature type="compositionally biased region" description="Acidic residues" evidence="1">
    <location>
        <begin position="227"/>
        <end position="260"/>
    </location>
</feature>
<gene>
    <name evidence="2" type="ORF">PLOB_00018125</name>
</gene>